<organism evidence="1">
    <name type="scientific">Spongospora subterranea</name>
    <dbReference type="NCBI Taxonomy" id="70186"/>
    <lineage>
        <taxon>Eukaryota</taxon>
        <taxon>Sar</taxon>
        <taxon>Rhizaria</taxon>
        <taxon>Endomyxa</taxon>
        <taxon>Phytomyxea</taxon>
        <taxon>Plasmodiophorida</taxon>
        <taxon>Plasmodiophoridae</taxon>
        <taxon>Spongospora</taxon>
    </lineage>
</organism>
<sequence length="194" mass="21914">MLLSTSTLPCEHGLYFEDLMGPNPVNVELGDNVCLCGTVFRLHGRSNCYFYADFSAKRSHGCAIILKLTSLRSELPCQYGLYFEDLLGPPPVCTELGKTICDCGTVYSHHPRRPNAGQNYGPCRFGGYFETLLGPPPILHQKAQQICQCGTIFGLHGRHDYKKIGLRARFCRKLRMLMATHCPSMECRLYRHHK</sequence>
<proteinExistence type="predicted"/>
<name>A0A0H5QT33_9EUKA</name>
<accession>A0A0H5QT33</accession>
<reference evidence="1" key="1">
    <citation type="submission" date="2015-04" db="EMBL/GenBank/DDBJ databases">
        <title>The genome sequence of the plant pathogenic Rhizarian Plasmodiophora brassicae reveals insights in its biotrophic life cycle and the origin of chitin synthesis.</title>
        <authorList>
            <person name="Schwelm A."/>
            <person name="Fogelqvist J."/>
            <person name="Knaust A."/>
            <person name="Julke S."/>
            <person name="Lilja T."/>
            <person name="Dhandapani V."/>
            <person name="Bonilla-Rosso G."/>
            <person name="Karlsson M."/>
            <person name="Shevchenko A."/>
            <person name="Choi S.R."/>
            <person name="Kim H.G."/>
            <person name="Park J.Y."/>
            <person name="Lim Y.P."/>
            <person name="Ludwig-Muller J."/>
            <person name="Dixelius C."/>
        </authorList>
    </citation>
    <scope>NUCLEOTIDE SEQUENCE</scope>
    <source>
        <tissue evidence="1">Potato root galls</tissue>
    </source>
</reference>
<evidence type="ECO:0000313" key="1">
    <source>
        <dbReference type="EMBL" id="CRZ04711.1"/>
    </source>
</evidence>
<dbReference type="EMBL" id="HACM01004269">
    <property type="protein sequence ID" value="CRZ04711.1"/>
    <property type="molecule type" value="Transcribed_RNA"/>
</dbReference>
<protein>
    <submittedName>
        <fullName evidence="1">Uncharacterized protein</fullName>
    </submittedName>
</protein>
<dbReference type="AlphaFoldDB" id="A0A0H5QT33"/>